<dbReference type="InterPro" id="IPR011008">
    <property type="entry name" value="Dimeric_a/b-barrel"/>
</dbReference>
<evidence type="ECO:0000313" key="2">
    <source>
        <dbReference type="EMBL" id="ALP53265.1"/>
    </source>
</evidence>
<dbReference type="AlphaFoldDB" id="A0A0S2TDM1"/>
<dbReference type="EMBL" id="CP013099">
    <property type="protein sequence ID" value="ALP53265.1"/>
    <property type="molecule type" value="Genomic_DNA"/>
</dbReference>
<protein>
    <submittedName>
        <fullName evidence="2">Antibiotic biosynthesis monooxygenase</fullName>
    </submittedName>
</protein>
<accession>A0A0S2TDM1</accession>
<dbReference type="Pfam" id="PF03992">
    <property type="entry name" value="ABM"/>
    <property type="match status" value="1"/>
</dbReference>
<dbReference type="Gene3D" id="3.30.70.100">
    <property type="match status" value="1"/>
</dbReference>
<feature type="domain" description="ABM" evidence="1">
    <location>
        <begin position="2"/>
        <end position="97"/>
    </location>
</feature>
<proteinExistence type="predicted"/>
<sequence>MYIAMNRFKIAPGREQNFIDVWKNRETYLDTVPGFKSFQLLQGSSTEEYTLFASHSIWESEQDFINWTQSEQFRKAHANAGGQTKDIYLGAPQFEGFTKVL</sequence>
<keyword evidence="2" id="KW-0560">Oxidoreductase</keyword>
<dbReference type="STRING" id="1748243.Tel_08910"/>
<gene>
    <name evidence="2" type="ORF">Tel_08910</name>
</gene>
<keyword evidence="3" id="KW-1185">Reference proteome</keyword>
<reference evidence="2" key="1">
    <citation type="submission" date="2015-10" db="EMBL/GenBank/DDBJ databases">
        <title>Description of Candidatus Tenderia electrophaga gen. nov, sp. nov., an Uncultivated Electroautotroph from a Biocathode Enrichment.</title>
        <authorList>
            <person name="Eddie B.J."/>
            <person name="Malanoski A.P."/>
            <person name="Wang Z."/>
            <person name="Hall R.J."/>
            <person name="Oh S.D."/>
            <person name="Heiner C."/>
            <person name="Lin B."/>
            <person name="Strycharz-Glaven S.M."/>
        </authorList>
    </citation>
    <scope>NUCLEOTIDE SEQUENCE [LARGE SCALE GENOMIC DNA]</scope>
    <source>
        <strain evidence="2">NRL1</strain>
    </source>
</reference>
<dbReference type="PANTHER" id="PTHR34474:SF2">
    <property type="entry name" value="SIGNAL TRANSDUCTION PROTEIN TRAP"/>
    <property type="match status" value="1"/>
</dbReference>
<dbReference type="InterPro" id="IPR050404">
    <property type="entry name" value="Heme-degrading_MO"/>
</dbReference>
<dbReference type="InterPro" id="IPR007138">
    <property type="entry name" value="ABM_dom"/>
</dbReference>
<dbReference type="PROSITE" id="PS51725">
    <property type="entry name" value="ABM"/>
    <property type="match status" value="1"/>
</dbReference>
<dbReference type="SUPFAM" id="SSF54909">
    <property type="entry name" value="Dimeric alpha+beta barrel"/>
    <property type="match status" value="1"/>
</dbReference>
<keyword evidence="2" id="KW-0503">Monooxygenase</keyword>
<dbReference type="GO" id="GO:0004497">
    <property type="term" value="F:monooxygenase activity"/>
    <property type="evidence" value="ECO:0007669"/>
    <property type="project" value="UniProtKB-KW"/>
</dbReference>
<dbReference type="Proteomes" id="UP000055136">
    <property type="component" value="Chromosome"/>
</dbReference>
<evidence type="ECO:0000313" key="3">
    <source>
        <dbReference type="Proteomes" id="UP000055136"/>
    </source>
</evidence>
<name>A0A0S2TDM1_9GAMM</name>
<evidence type="ECO:0000259" key="1">
    <source>
        <dbReference type="PROSITE" id="PS51725"/>
    </source>
</evidence>
<dbReference type="KEGG" id="tee:Tel_08910"/>
<dbReference type="PANTHER" id="PTHR34474">
    <property type="entry name" value="SIGNAL TRANSDUCTION PROTEIN TRAP"/>
    <property type="match status" value="1"/>
</dbReference>
<organism evidence="2 3">
    <name type="scientific">Candidatus Tenderia electrophaga</name>
    <dbReference type="NCBI Taxonomy" id="1748243"/>
    <lineage>
        <taxon>Bacteria</taxon>
        <taxon>Pseudomonadati</taxon>
        <taxon>Pseudomonadota</taxon>
        <taxon>Gammaproteobacteria</taxon>
        <taxon>Candidatus Tenderiales</taxon>
        <taxon>Candidatus Tenderiaceae</taxon>
        <taxon>Candidatus Tenderia</taxon>
    </lineage>
</organism>